<reference evidence="2" key="1">
    <citation type="submission" date="2019-08" db="EMBL/GenBank/DDBJ databases">
        <authorList>
            <person name="Kucharzyk K."/>
            <person name="Murdoch R.W."/>
            <person name="Higgins S."/>
            <person name="Loffler F."/>
        </authorList>
    </citation>
    <scope>NUCLEOTIDE SEQUENCE</scope>
</reference>
<organism evidence="2">
    <name type="scientific">bioreactor metagenome</name>
    <dbReference type="NCBI Taxonomy" id="1076179"/>
    <lineage>
        <taxon>unclassified sequences</taxon>
        <taxon>metagenomes</taxon>
        <taxon>ecological metagenomes</taxon>
    </lineage>
</organism>
<dbReference type="EMBL" id="VSSQ01038530">
    <property type="protein sequence ID" value="MPM91484.1"/>
    <property type="molecule type" value="Genomic_DNA"/>
</dbReference>
<evidence type="ECO:0000256" key="1">
    <source>
        <dbReference type="SAM" id="MobiDB-lite"/>
    </source>
</evidence>
<feature type="region of interest" description="Disordered" evidence="1">
    <location>
        <begin position="79"/>
        <end position="101"/>
    </location>
</feature>
<name>A0A645DPT4_9ZZZZ</name>
<comment type="caution">
    <text evidence="2">The sequence shown here is derived from an EMBL/GenBank/DDBJ whole genome shotgun (WGS) entry which is preliminary data.</text>
</comment>
<proteinExistence type="predicted"/>
<evidence type="ECO:0000313" key="2">
    <source>
        <dbReference type="EMBL" id="MPM91484.1"/>
    </source>
</evidence>
<feature type="region of interest" description="Disordered" evidence="1">
    <location>
        <begin position="1"/>
        <end position="22"/>
    </location>
</feature>
<feature type="compositionally biased region" description="Basic and acidic residues" evidence="1">
    <location>
        <begin position="40"/>
        <end position="56"/>
    </location>
</feature>
<feature type="region of interest" description="Disordered" evidence="1">
    <location>
        <begin position="40"/>
        <end position="65"/>
    </location>
</feature>
<accession>A0A645DPT4</accession>
<dbReference type="AlphaFoldDB" id="A0A645DPT4"/>
<protein>
    <submittedName>
        <fullName evidence="2">Uncharacterized protein</fullName>
    </submittedName>
</protein>
<gene>
    <name evidence="2" type="ORF">SDC9_138615</name>
</gene>
<sequence length="101" mass="11235">MNTGYAAHDSVQENRDQGGQFYEESRYAHKRCTDSRAKHIRDCGKEKTKEDPAGKNDHRRHRRSDHGALVCRYCAGAGQPDAAAEPVGGVDSLRGDPLQRL</sequence>